<comment type="caution">
    <text evidence="1">The sequence shown here is derived from an EMBL/GenBank/DDBJ whole genome shotgun (WGS) entry which is preliminary data.</text>
</comment>
<sequence length="147" mass="16504">MNNKQYYIKYIWGPAGQQGYPNDINNVITFAEGGEKQCERFRNCAGFLLYETSHSIKGLKGAKAIYARGTVGPNQDNLGIRPGDIKGGKRWTSGVRVILKKRVDPKEGIPLNKIKELTGIRIIQARGGLLSITEYQFKTLEKMLEML</sequence>
<gene>
    <name evidence="1" type="ORF">AUJ27_01450</name>
</gene>
<dbReference type="AlphaFoldDB" id="A0A1J4T932"/>
<evidence type="ECO:0000313" key="1">
    <source>
        <dbReference type="EMBL" id="OIO08016.1"/>
    </source>
</evidence>
<dbReference type="EMBL" id="MNUU01000025">
    <property type="protein sequence ID" value="OIO08016.1"/>
    <property type="molecule type" value="Genomic_DNA"/>
</dbReference>
<dbReference type="Proteomes" id="UP000183192">
    <property type="component" value="Unassembled WGS sequence"/>
</dbReference>
<evidence type="ECO:0000313" key="2">
    <source>
        <dbReference type="Proteomes" id="UP000183192"/>
    </source>
</evidence>
<protein>
    <submittedName>
        <fullName evidence="1">Uncharacterized protein</fullName>
    </submittedName>
</protein>
<organism evidence="1 2">
    <name type="scientific">Candidatus Falkowbacteria bacterium CG1_02_37_44</name>
    <dbReference type="NCBI Taxonomy" id="1805146"/>
    <lineage>
        <taxon>Bacteria</taxon>
        <taxon>Candidatus Falkowiibacteriota</taxon>
    </lineage>
</organism>
<reference evidence="1 2" key="1">
    <citation type="journal article" date="2016" name="Environ. Microbiol.">
        <title>Genomic resolution of a cold subsurface aquifer community provides metabolic insights for novel microbes adapted to high CO concentrations.</title>
        <authorList>
            <person name="Probst A.J."/>
            <person name="Castelle C.J."/>
            <person name="Singh A."/>
            <person name="Brown C.T."/>
            <person name="Anantharaman K."/>
            <person name="Sharon I."/>
            <person name="Hug L.A."/>
            <person name="Burstein D."/>
            <person name="Emerson J.B."/>
            <person name="Thomas B.C."/>
            <person name="Banfield J.F."/>
        </authorList>
    </citation>
    <scope>NUCLEOTIDE SEQUENCE [LARGE SCALE GENOMIC DNA]</scope>
    <source>
        <strain evidence="1">CG1_02_37_44</strain>
    </source>
</reference>
<proteinExistence type="predicted"/>
<accession>A0A1J4T932</accession>
<name>A0A1J4T932_9BACT</name>